<accession>A0A844DUR0</accession>
<comment type="caution">
    <text evidence="2">The sequence shown here is derived from an EMBL/GenBank/DDBJ whole genome shotgun (WGS) entry which is preliminary data.</text>
</comment>
<evidence type="ECO:0000313" key="3">
    <source>
        <dbReference type="Proteomes" id="UP000461506"/>
    </source>
</evidence>
<reference evidence="2 3" key="1">
    <citation type="journal article" date="2019" name="Nat. Med.">
        <title>A library of human gut bacterial isolates paired with longitudinal multiomics data enables mechanistic microbiome research.</title>
        <authorList>
            <person name="Poyet M."/>
            <person name="Groussin M."/>
            <person name="Gibbons S.M."/>
            <person name="Avila-Pacheco J."/>
            <person name="Jiang X."/>
            <person name="Kearney S.M."/>
            <person name="Perrotta A.R."/>
            <person name="Berdy B."/>
            <person name="Zhao S."/>
            <person name="Lieberman T.D."/>
            <person name="Swanson P.K."/>
            <person name="Smith M."/>
            <person name="Roesemann S."/>
            <person name="Alexander J.E."/>
            <person name="Rich S.A."/>
            <person name="Livny J."/>
            <person name="Vlamakis H."/>
            <person name="Clish C."/>
            <person name="Bullock K."/>
            <person name="Deik A."/>
            <person name="Scott J."/>
            <person name="Pierce K.A."/>
            <person name="Xavier R.J."/>
            <person name="Alm E.J."/>
        </authorList>
    </citation>
    <scope>NUCLEOTIDE SEQUENCE [LARGE SCALE GENOMIC DNA]</scope>
    <source>
        <strain evidence="2 3">BIOML-A1</strain>
    </source>
</reference>
<gene>
    <name evidence="2" type="ORF">GKD95_07365</name>
</gene>
<organism evidence="2 3">
    <name type="scientific">Faecalibacterium prausnitzii</name>
    <dbReference type="NCBI Taxonomy" id="853"/>
    <lineage>
        <taxon>Bacteria</taxon>
        <taxon>Bacillati</taxon>
        <taxon>Bacillota</taxon>
        <taxon>Clostridia</taxon>
        <taxon>Eubacteriales</taxon>
        <taxon>Oscillospiraceae</taxon>
        <taxon>Faecalibacterium</taxon>
    </lineage>
</organism>
<dbReference type="AlphaFoldDB" id="A0A844DUR0"/>
<name>A0A844DUR0_9FIRM</name>
<evidence type="ECO:0000256" key="1">
    <source>
        <dbReference type="SAM" id="Coils"/>
    </source>
</evidence>
<protein>
    <submittedName>
        <fullName evidence="2">Uncharacterized protein</fullName>
    </submittedName>
</protein>
<sequence length="256" mass="28292">MARGKWWEYLIPGHNVGLMVGDVYDSITGNSEKNASTGVFGTRKNDSNSYQYAQSNDRVTTAKNNLDYWKGQQPEDTTGQYDSQIGDTQSQLDKMNRDGFSYDYTKDAAYQQYKNQYTRGAELASENAAANASARSGGYGNSWGTSSGQTAYQSTMNGLSDVADSLYNQAYNEYATRKSDLGNRLSSLQQQKQLAINDYNTKLNNYHGQLNNANTEYANAVGANQKKDANNTNFWGNVLQVGASMLPWVLKALAVI</sequence>
<dbReference type="RefSeq" id="WP_154277013.1">
    <property type="nucleotide sequence ID" value="NZ_WKQN01000005.1"/>
</dbReference>
<proteinExistence type="predicted"/>
<feature type="coiled-coil region" evidence="1">
    <location>
        <begin position="171"/>
        <end position="216"/>
    </location>
</feature>
<keyword evidence="1" id="KW-0175">Coiled coil</keyword>
<dbReference type="EMBL" id="WKQN01000005">
    <property type="protein sequence ID" value="MSC63155.1"/>
    <property type="molecule type" value="Genomic_DNA"/>
</dbReference>
<evidence type="ECO:0000313" key="2">
    <source>
        <dbReference type="EMBL" id="MSC63155.1"/>
    </source>
</evidence>
<dbReference type="Proteomes" id="UP000461506">
    <property type="component" value="Unassembled WGS sequence"/>
</dbReference>